<dbReference type="InParanoid" id="A0A2J7PHN6"/>
<dbReference type="Pfam" id="PF10545">
    <property type="entry name" value="MADF_DNA_bdg"/>
    <property type="match status" value="1"/>
</dbReference>
<organism evidence="2 3">
    <name type="scientific">Cryptotermes secundus</name>
    <dbReference type="NCBI Taxonomy" id="105785"/>
    <lineage>
        <taxon>Eukaryota</taxon>
        <taxon>Metazoa</taxon>
        <taxon>Ecdysozoa</taxon>
        <taxon>Arthropoda</taxon>
        <taxon>Hexapoda</taxon>
        <taxon>Insecta</taxon>
        <taxon>Pterygota</taxon>
        <taxon>Neoptera</taxon>
        <taxon>Polyneoptera</taxon>
        <taxon>Dictyoptera</taxon>
        <taxon>Blattodea</taxon>
        <taxon>Blattoidea</taxon>
        <taxon>Termitoidae</taxon>
        <taxon>Kalotermitidae</taxon>
        <taxon>Cryptotermitinae</taxon>
        <taxon>Cryptotermes</taxon>
    </lineage>
</organism>
<evidence type="ECO:0000313" key="3">
    <source>
        <dbReference type="Proteomes" id="UP000235965"/>
    </source>
</evidence>
<dbReference type="AlphaFoldDB" id="A0A2J7PHN6"/>
<accession>A0A2J7PHN6</accession>
<dbReference type="PROSITE" id="PS51029">
    <property type="entry name" value="MADF"/>
    <property type="match status" value="1"/>
</dbReference>
<proteinExistence type="predicted"/>
<dbReference type="EMBL" id="NEVH01025133">
    <property type="protein sequence ID" value="PNF15857.1"/>
    <property type="molecule type" value="Genomic_DNA"/>
</dbReference>
<dbReference type="SMART" id="SM00595">
    <property type="entry name" value="MADF"/>
    <property type="match status" value="1"/>
</dbReference>
<feature type="domain" description="MADF" evidence="1">
    <location>
        <begin position="10"/>
        <end position="103"/>
    </location>
</feature>
<dbReference type="PANTHER" id="PTHR21505">
    <property type="entry name" value="MADF DOMAIN-CONTAINING PROTEIN-RELATED"/>
    <property type="match status" value="1"/>
</dbReference>
<keyword evidence="3" id="KW-1185">Reference proteome</keyword>
<comment type="caution">
    <text evidence="2">The sequence shown here is derived from an EMBL/GenBank/DDBJ whole genome shotgun (WGS) entry which is preliminary data.</text>
</comment>
<gene>
    <name evidence="2" type="ORF">B7P43_G08002</name>
</gene>
<name>A0A2J7PHN6_9NEOP</name>
<dbReference type="STRING" id="105785.A0A2J7PHN6"/>
<reference evidence="2 3" key="1">
    <citation type="submission" date="2017-12" db="EMBL/GenBank/DDBJ databases">
        <title>Hemimetabolous genomes reveal molecular basis of termite eusociality.</title>
        <authorList>
            <person name="Harrison M.C."/>
            <person name="Jongepier E."/>
            <person name="Robertson H.M."/>
            <person name="Arning N."/>
            <person name="Bitard-Feildel T."/>
            <person name="Chao H."/>
            <person name="Childers C.P."/>
            <person name="Dinh H."/>
            <person name="Doddapaneni H."/>
            <person name="Dugan S."/>
            <person name="Gowin J."/>
            <person name="Greiner C."/>
            <person name="Han Y."/>
            <person name="Hu H."/>
            <person name="Hughes D.S.T."/>
            <person name="Huylmans A.-K."/>
            <person name="Kemena C."/>
            <person name="Kremer L.P.M."/>
            <person name="Lee S.L."/>
            <person name="Lopez-Ezquerra A."/>
            <person name="Mallet L."/>
            <person name="Monroy-Kuhn J.M."/>
            <person name="Moser A."/>
            <person name="Murali S.C."/>
            <person name="Muzny D.M."/>
            <person name="Otani S."/>
            <person name="Piulachs M.-D."/>
            <person name="Poelchau M."/>
            <person name="Qu J."/>
            <person name="Schaub F."/>
            <person name="Wada-Katsumata A."/>
            <person name="Worley K.C."/>
            <person name="Xie Q."/>
            <person name="Ylla G."/>
            <person name="Poulsen M."/>
            <person name="Gibbs R.A."/>
            <person name="Schal C."/>
            <person name="Richards S."/>
            <person name="Belles X."/>
            <person name="Korb J."/>
            <person name="Bornberg-Bauer E."/>
        </authorList>
    </citation>
    <scope>NUCLEOTIDE SEQUENCE [LARGE SCALE GENOMIC DNA]</scope>
    <source>
        <tissue evidence="2">Whole body</tissue>
    </source>
</reference>
<evidence type="ECO:0000313" key="2">
    <source>
        <dbReference type="EMBL" id="PNF15857.1"/>
    </source>
</evidence>
<sequence length="119" mass="13641">MEWTNDSTINFIKVYEKHPVLWDATHCLYKVKPKKTEAWDSIATELNVVVAELKKKMNSLLATYRKVRQKLTAAGKSGSGADEVDAPNWFAYEAFAFLHNIYQPRRTVNTEVSKSSLIF</sequence>
<dbReference type="PANTHER" id="PTHR21505:SF12">
    <property type="entry name" value="MADF DOMAIN-CONTAINING PROTEIN-RELATED"/>
    <property type="match status" value="1"/>
</dbReference>
<dbReference type="InterPro" id="IPR006578">
    <property type="entry name" value="MADF-dom"/>
</dbReference>
<dbReference type="OrthoDB" id="10051975at2759"/>
<dbReference type="Proteomes" id="UP000235965">
    <property type="component" value="Unassembled WGS sequence"/>
</dbReference>
<evidence type="ECO:0000259" key="1">
    <source>
        <dbReference type="PROSITE" id="PS51029"/>
    </source>
</evidence>
<protein>
    <recommendedName>
        <fullName evidence="1">MADF domain-containing protein</fullName>
    </recommendedName>
</protein>